<dbReference type="EC" id="4.2.1.17" evidence="1"/>
<keyword evidence="1" id="KW-0456">Lyase</keyword>
<dbReference type="RefSeq" id="WP_123221667.1">
    <property type="nucleotide sequence ID" value="NZ_RJSF01000007.1"/>
</dbReference>
<evidence type="ECO:0000313" key="2">
    <source>
        <dbReference type="Proteomes" id="UP000279994"/>
    </source>
</evidence>
<protein>
    <submittedName>
        <fullName evidence="1">Enoyl-CoA hydratase</fullName>
        <ecNumber evidence="1">4.2.1.17</ecNumber>
    </submittedName>
</protein>
<keyword evidence="2" id="KW-1185">Reference proteome</keyword>
<dbReference type="InterPro" id="IPR029045">
    <property type="entry name" value="ClpP/crotonase-like_dom_sf"/>
</dbReference>
<name>A0A3N0GX54_9ACTN</name>
<dbReference type="InterPro" id="IPR001753">
    <property type="entry name" value="Enoyl-CoA_hydra/iso"/>
</dbReference>
<comment type="caution">
    <text evidence="1">The sequence shown here is derived from an EMBL/GenBank/DDBJ whole genome shotgun (WGS) entry which is preliminary data.</text>
</comment>
<dbReference type="AlphaFoldDB" id="A0A3N0GX54"/>
<sequence>MTGTAAPPRADVVLAERRGSVLVLTLNRPDRLNAWNDAVEQRYFELLDHAESDPDVRAVVVTGAGRGFCAGADLDDLQELAGSRDLTRLARRDPPRHRPLLFRKPLVAAINGAAAGLGLVEALYCDVRFSVPKAKFTAAFSRRGLVGEYGVAWLLPRLVGRSRALDILLSSRVILGEEALQLGLVDRVVAPEALLDAAVAYAGELADLCSPASMRTIKSQLLQSQDSTFAEAVRDADRLMLDAFSSPDFREGLDSHLEGRSPAFPGLALS</sequence>
<dbReference type="PANTHER" id="PTHR43459">
    <property type="entry name" value="ENOYL-COA HYDRATASE"/>
    <property type="match status" value="1"/>
</dbReference>
<reference evidence="1 2" key="1">
    <citation type="submission" date="2018-11" db="EMBL/GenBank/DDBJ databases">
        <authorList>
            <person name="Li F."/>
        </authorList>
    </citation>
    <scope>NUCLEOTIDE SEQUENCE [LARGE SCALE GENOMIC DNA]</scope>
    <source>
        <strain evidence="1 2">Gsoil 818</strain>
    </source>
</reference>
<gene>
    <name evidence="1" type="ORF">EFL26_04510</name>
</gene>
<accession>A0A3N0GX54</accession>
<dbReference type="Gene3D" id="3.90.226.10">
    <property type="entry name" value="2-enoyl-CoA Hydratase, Chain A, domain 1"/>
    <property type="match status" value="1"/>
</dbReference>
<dbReference type="PANTHER" id="PTHR43459:SF1">
    <property type="entry name" value="EG:BACN32G11.4 PROTEIN"/>
    <property type="match status" value="1"/>
</dbReference>
<dbReference type="Pfam" id="PF00378">
    <property type="entry name" value="ECH_1"/>
    <property type="match status" value="1"/>
</dbReference>
<proteinExistence type="predicted"/>
<dbReference type="GO" id="GO:0004300">
    <property type="term" value="F:enoyl-CoA hydratase activity"/>
    <property type="evidence" value="ECO:0007669"/>
    <property type="project" value="UniProtKB-EC"/>
</dbReference>
<dbReference type="SUPFAM" id="SSF52096">
    <property type="entry name" value="ClpP/crotonase"/>
    <property type="match status" value="1"/>
</dbReference>
<dbReference type="OrthoDB" id="9777711at2"/>
<evidence type="ECO:0000313" key="1">
    <source>
        <dbReference type="EMBL" id="RNM16776.1"/>
    </source>
</evidence>
<dbReference type="CDD" id="cd06558">
    <property type="entry name" value="crotonase-like"/>
    <property type="match status" value="1"/>
</dbReference>
<organism evidence="1 2">
    <name type="scientific">Nocardioides pocheonensis</name>
    <dbReference type="NCBI Taxonomy" id="661485"/>
    <lineage>
        <taxon>Bacteria</taxon>
        <taxon>Bacillati</taxon>
        <taxon>Actinomycetota</taxon>
        <taxon>Actinomycetes</taxon>
        <taxon>Propionibacteriales</taxon>
        <taxon>Nocardioidaceae</taxon>
        <taxon>Nocardioides</taxon>
    </lineage>
</organism>
<dbReference type="Proteomes" id="UP000279994">
    <property type="component" value="Unassembled WGS sequence"/>
</dbReference>
<dbReference type="EMBL" id="RJSF01000007">
    <property type="protein sequence ID" value="RNM16776.1"/>
    <property type="molecule type" value="Genomic_DNA"/>
</dbReference>